<protein>
    <submittedName>
        <fullName evidence="1">Unnamed protein product</fullName>
    </submittedName>
</protein>
<dbReference type="EMBL" id="BSXT01001511">
    <property type="protein sequence ID" value="GMF43106.1"/>
    <property type="molecule type" value="Genomic_DNA"/>
</dbReference>
<dbReference type="Proteomes" id="UP001165121">
    <property type="component" value="Unassembled WGS sequence"/>
</dbReference>
<evidence type="ECO:0000313" key="2">
    <source>
        <dbReference type="Proteomes" id="UP001165121"/>
    </source>
</evidence>
<name>A0A9W6XQ31_9STRA</name>
<sequence>MFLLNFAEGNFYGVQPGETCHEWHAQQGQEMRIRIDQVHLEVGLPVLPSDGYDLESVAAEAAYEKQALLEEMGVEFYASGSQECSTLESAPQVVKRAKVAPQVAVHPGVYARPLEPLNRLNETPLMPG</sequence>
<keyword evidence="2" id="KW-1185">Reference proteome</keyword>
<comment type="caution">
    <text evidence="1">The sequence shown here is derived from an EMBL/GenBank/DDBJ whole genome shotgun (WGS) entry which is preliminary data.</text>
</comment>
<dbReference type="OrthoDB" id="101386at2759"/>
<gene>
    <name evidence="1" type="ORF">Pfra01_001442500</name>
</gene>
<accession>A0A9W6XQ31</accession>
<organism evidence="1 2">
    <name type="scientific">Phytophthora fragariaefolia</name>
    <dbReference type="NCBI Taxonomy" id="1490495"/>
    <lineage>
        <taxon>Eukaryota</taxon>
        <taxon>Sar</taxon>
        <taxon>Stramenopiles</taxon>
        <taxon>Oomycota</taxon>
        <taxon>Peronosporomycetes</taxon>
        <taxon>Peronosporales</taxon>
        <taxon>Peronosporaceae</taxon>
        <taxon>Phytophthora</taxon>
    </lineage>
</organism>
<evidence type="ECO:0000313" key="1">
    <source>
        <dbReference type="EMBL" id="GMF43106.1"/>
    </source>
</evidence>
<dbReference type="AlphaFoldDB" id="A0A9W6XQ31"/>
<reference evidence="1" key="1">
    <citation type="submission" date="2023-04" db="EMBL/GenBank/DDBJ databases">
        <title>Phytophthora fragariaefolia NBRC 109709.</title>
        <authorList>
            <person name="Ichikawa N."/>
            <person name="Sato H."/>
            <person name="Tonouchi N."/>
        </authorList>
    </citation>
    <scope>NUCLEOTIDE SEQUENCE</scope>
    <source>
        <strain evidence="1">NBRC 109709</strain>
    </source>
</reference>
<proteinExistence type="predicted"/>